<feature type="region of interest" description="Disordered" evidence="1">
    <location>
        <begin position="143"/>
        <end position="188"/>
    </location>
</feature>
<feature type="compositionally biased region" description="Basic and acidic residues" evidence="1">
    <location>
        <begin position="164"/>
        <end position="185"/>
    </location>
</feature>
<proteinExistence type="predicted"/>
<name>A0A232EHU6_9HYME</name>
<organism evidence="2 3">
    <name type="scientific">Trichomalopsis sarcophagae</name>
    <dbReference type="NCBI Taxonomy" id="543379"/>
    <lineage>
        <taxon>Eukaryota</taxon>
        <taxon>Metazoa</taxon>
        <taxon>Ecdysozoa</taxon>
        <taxon>Arthropoda</taxon>
        <taxon>Hexapoda</taxon>
        <taxon>Insecta</taxon>
        <taxon>Pterygota</taxon>
        <taxon>Neoptera</taxon>
        <taxon>Endopterygota</taxon>
        <taxon>Hymenoptera</taxon>
        <taxon>Apocrita</taxon>
        <taxon>Proctotrupomorpha</taxon>
        <taxon>Chalcidoidea</taxon>
        <taxon>Pteromalidae</taxon>
        <taxon>Pteromalinae</taxon>
        <taxon>Trichomalopsis</taxon>
    </lineage>
</organism>
<reference evidence="2 3" key="1">
    <citation type="journal article" date="2017" name="Curr. Biol.">
        <title>The Evolution of Venom by Co-option of Single-Copy Genes.</title>
        <authorList>
            <person name="Martinson E.O."/>
            <person name="Mrinalini"/>
            <person name="Kelkar Y.D."/>
            <person name="Chang C.H."/>
            <person name="Werren J.H."/>
        </authorList>
    </citation>
    <scope>NUCLEOTIDE SEQUENCE [LARGE SCALE GENOMIC DNA]</scope>
    <source>
        <strain evidence="2 3">Alberta</strain>
        <tissue evidence="2">Whole body</tissue>
    </source>
</reference>
<comment type="caution">
    <text evidence="2">The sequence shown here is derived from an EMBL/GenBank/DDBJ whole genome shotgun (WGS) entry which is preliminary data.</text>
</comment>
<dbReference type="Proteomes" id="UP000215335">
    <property type="component" value="Unassembled WGS sequence"/>
</dbReference>
<evidence type="ECO:0000256" key="1">
    <source>
        <dbReference type="SAM" id="MobiDB-lite"/>
    </source>
</evidence>
<feature type="region of interest" description="Disordered" evidence="1">
    <location>
        <begin position="245"/>
        <end position="322"/>
    </location>
</feature>
<sequence length="509" mass="56781">MALREVSSRRPIDSSLAYIYNSFARSQISIALLGLTLATLGSCDLDHPRFVIGSYPFDSLMHGSEHIASFKKLPTEDKAPRKKPLPPFYSLPEEPKIKEILLKSGAPYCQEITPKESRAGSGVEDKRTSCYRCKDPKNGSSYEHCSYSSQPPSDSLGAGSHPAETSRKAREDSAEKLPEAYRFSEDYFQPEASHELPAEYEKKVDNCERVVKDSMVCMICKEPKTSGKYEQCSYVAQPNEKAYAYSKSSSFGGAKPRDEAREQPEESRKRDKQDSEEEQDEDEHSYRYPSYKDYKPSSYGSYEADEEQAAKPNCETVQKDGQSCTVCANPKTGGKSEQCAYSHEPKDKVYKYSKSKSFGYPESASESSRKAEGAESEEEEEGEPSTLDYIRSESEKISKQVKGQGDCRRVKRDDELCTICKDPKTGGENEQCNYSYEPEDKLFAYSKSKSFGSPGKSSSEDEYAGSSEERPEESFVSPSLVYPTGTSALDYIPKSSRAQVASSSRPAPK</sequence>
<feature type="compositionally biased region" description="Acidic residues" evidence="1">
    <location>
        <begin position="274"/>
        <end position="283"/>
    </location>
</feature>
<keyword evidence="3" id="KW-1185">Reference proteome</keyword>
<evidence type="ECO:0000313" key="2">
    <source>
        <dbReference type="EMBL" id="OXU17926.1"/>
    </source>
</evidence>
<feature type="compositionally biased region" description="Polar residues" evidence="1">
    <location>
        <begin position="143"/>
        <end position="153"/>
    </location>
</feature>
<accession>A0A232EHU6</accession>
<dbReference type="AlphaFoldDB" id="A0A232EHU6"/>
<dbReference type="STRING" id="543379.A0A232EHU6"/>
<feature type="compositionally biased region" description="Acidic residues" evidence="1">
    <location>
        <begin position="374"/>
        <end position="383"/>
    </location>
</feature>
<feature type="region of interest" description="Disordered" evidence="1">
    <location>
        <begin position="446"/>
        <end position="488"/>
    </location>
</feature>
<feature type="compositionally biased region" description="Basic and acidic residues" evidence="1">
    <location>
        <begin position="255"/>
        <end position="273"/>
    </location>
</feature>
<feature type="compositionally biased region" description="Low complexity" evidence="1">
    <location>
        <begin position="446"/>
        <end position="457"/>
    </location>
</feature>
<feature type="region of interest" description="Disordered" evidence="1">
    <location>
        <begin position="357"/>
        <end position="410"/>
    </location>
</feature>
<dbReference type="OrthoDB" id="1734063at2759"/>
<evidence type="ECO:0000313" key="3">
    <source>
        <dbReference type="Proteomes" id="UP000215335"/>
    </source>
</evidence>
<feature type="compositionally biased region" description="Basic and acidic residues" evidence="1">
    <location>
        <begin position="284"/>
        <end position="295"/>
    </location>
</feature>
<protein>
    <submittedName>
        <fullName evidence="2">Uncharacterized protein</fullName>
    </submittedName>
</protein>
<dbReference type="EMBL" id="NNAY01004422">
    <property type="protein sequence ID" value="OXU17926.1"/>
    <property type="molecule type" value="Genomic_DNA"/>
</dbReference>
<gene>
    <name evidence="2" type="ORF">TSAR_000554</name>
</gene>